<accession>A0ABR1KRP9</accession>
<dbReference type="Pfam" id="PF17862">
    <property type="entry name" value="AAA_lid_3"/>
    <property type="match status" value="1"/>
</dbReference>
<feature type="region of interest" description="Disordered" evidence="6">
    <location>
        <begin position="451"/>
        <end position="472"/>
    </location>
</feature>
<sequence>MHTVTWRTVRCRPRFPAAFVAGQRRPLRNRPFHRTTRALKSDDASKDSEGAESNAQASDPPPKDDNAAPTEDQNQPDPAPTVKLARGVEAAENNAEYFKEQIRVARRTIKRYSSELSKVNGVHQASGVPPVHIPPWFLRLNVALHDEEAQPGPPSGPKPDIEGSLCINSVSEEQEELLRLALPMPPKLWDALETAAKEKRDQKETPGTEFYFGVLQFLNKYYRDAEGTKTGNGSGPAKWKLNEDLGVHFSLYLEIMTAMAGSLHAKHPENGNYFPAAKSNLVLHCPVDGGIPQLEELVQDVSAKLQADLVTLGPQDIAELVGDYVGEGSDQASQSFRYLGYQTHRSQFENVAEEEEFNDAEEEEGEETQEHTHPIPRPRGNGKRHAFIIQGFPARASFSDLFKAMDGRKPNGSMSGDMLGPGIGINRASSPQWDDIKLDASLKALLDAPSTKRTRLSNQIPDPSSSRAQSQDFEVEPIAAQTEGQKDKIVVGQTQSFRLILDKDLQNVPKIPGPGERKRTVILVKDYKELSTTQHGGHIIDKLTEIVRKKRDNGEEIMVVGITSSAELFPEVSRAGVRRMQAENETDYARTIVVPLGPITIDSLASLVDRRNETHDDGLDLPKKESWRIRDINVRHIFDMIGLLDPDALDPLYADEARRHDFYERTKASYDDEIKAIELSGPHLFRRVLAFHEVHRLAQTIVGLLRATTKEQHASRLVVQLAILLLRLSDDVKLSWATNERLLESARLSFKTMNAAAKSEMQSTLDAVVKSADKTEKKLLAGIVDPKAIKTTFDDVHVPDETKDALKTLISLSMQRPDAFKYGVLANDKMPGLLLYGPPGTGKTLLAKAVAKESGATVLQISASEIYEMWVGESEKNVRAVFSLARKLSPCVVFIDEADSLFGTRAGGKHKAHQKDTLNQFLKEWDGMNDLSVFIMVATNRPFDMDDAVLRRLPRRVLVDLPTEKDREAILRIHLKGEQLDEALDLANIAKRTPFYSGSDLKNLCVAAALNCVKEENIAAMKKKEEAAAAAADLSSEASSSASQDASSDASSASTTPAEQQTADQSSAAAESTNSTTTTTSSSSPSSSSNPNPTSSTQSPSPSPSQPQPQSLYPARRTLKPHHFEKAFEEIGASISEDMSSLIAIRKFDDQFGDSRNKKKKKKSAWGFQMSEWQAGEEAVRVRK</sequence>
<comment type="caution">
    <text evidence="8">The sequence shown here is derived from an EMBL/GenBank/DDBJ whole genome shotgun (WGS) entry which is preliminary data.</text>
</comment>
<dbReference type="PANTHER" id="PTHR45644:SF56">
    <property type="entry name" value="AAA ATPASE, PUTATIVE (AFU_ORTHOLOGUE AFUA_2G12920)-RELATED"/>
    <property type="match status" value="1"/>
</dbReference>
<keyword evidence="3" id="KW-0472">Membrane</keyword>
<keyword evidence="5" id="KW-0496">Mitochondrion</keyword>
<keyword evidence="3" id="KW-1000">Mitochondrion outer membrane</keyword>
<keyword evidence="4" id="KW-0067">ATP-binding</keyword>
<feature type="compositionally biased region" description="Basic residues" evidence="6">
    <location>
        <begin position="374"/>
        <end position="383"/>
    </location>
</feature>
<dbReference type="Proteomes" id="UP001363622">
    <property type="component" value="Unassembled WGS sequence"/>
</dbReference>
<dbReference type="InterPro" id="IPR056027">
    <property type="entry name" value="DUF7608"/>
</dbReference>
<evidence type="ECO:0000256" key="6">
    <source>
        <dbReference type="SAM" id="MobiDB-lite"/>
    </source>
</evidence>
<dbReference type="PANTHER" id="PTHR45644">
    <property type="entry name" value="AAA ATPASE, PUTATIVE (AFU_ORTHOLOGUE AFUA_2G12920)-RELATED-RELATED"/>
    <property type="match status" value="1"/>
</dbReference>
<dbReference type="SMART" id="SM00382">
    <property type="entry name" value="AAA"/>
    <property type="match status" value="1"/>
</dbReference>
<proteinExistence type="predicted"/>
<evidence type="ECO:0000256" key="5">
    <source>
        <dbReference type="ARBA" id="ARBA00023128"/>
    </source>
</evidence>
<dbReference type="Pfam" id="PF24581">
    <property type="entry name" value="DUF7608"/>
    <property type="match status" value="1"/>
</dbReference>
<dbReference type="Gene3D" id="3.40.50.300">
    <property type="entry name" value="P-loop containing nucleotide triphosphate hydrolases"/>
    <property type="match status" value="1"/>
</dbReference>
<feature type="compositionally biased region" description="Low complexity" evidence="6">
    <location>
        <begin position="1039"/>
        <end position="1054"/>
    </location>
</feature>
<feature type="compositionally biased region" description="Polar residues" evidence="6">
    <location>
        <begin position="456"/>
        <end position="472"/>
    </location>
</feature>
<dbReference type="Pfam" id="PF00004">
    <property type="entry name" value="AAA"/>
    <property type="match status" value="1"/>
</dbReference>
<feature type="domain" description="AAA+ ATPase" evidence="7">
    <location>
        <begin position="829"/>
        <end position="963"/>
    </location>
</feature>
<feature type="region of interest" description="Disordered" evidence="6">
    <location>
        <begin position="1039"/>
        <end position="1113"/>
    </location>
</feature>
<evidence type="ECO:0000313" key="8">
    <source>
        <dbReference type="EMBL" id="KAK7518809.1"/>
    </source>
</evidence>
<name>A0ABR1KRP9_9PEZI</name>
<gene>
    <name evidence="8" type="ORF">IWZ03DRAFT_374699</name>
</gene>
<feature type="compositionally biased region" description="Acidic residues" evidence="6">
    <location>
        <begin position="351"/>
        <end position="367"/>
    </location>
</feature>
<keyword evidence="9" id="KW-1185">Reference proteome</keyword>
<protein>
    <recommendedName>
        <fullName evidence="7">AAA+ ATPase domain-containing protein</fullName>
    </recommendedName>
</protein>
<feature type="region of interest" description="Disordered" evidence="6">
    <location>
        <begin position="351"/>
        <end position="383"/>
    </location>
</feature>
<dbReference type="SUPFAM" id="SSF52540">
    <property type="entry name" value="P-loop containing nucleoside triphosphate hydrolases"/>
    <property type="match status" value="1"/>
</dbReference>
<feature type="compositionally biased region" description="Basic residues" evidence="6">
    <location>
        <begin position="26"/>
        <end position="37"/>
    </location>
</feature>
<dbReference type="InterPro" id="IPR003960">
    <property type="entry name" value="ATPase_AAA_CS"/>
</dbReference>
<dbReference type="InterPro" id="IPR027417">
    <property type="entry name" value="P-loop_NTPase"/>
</dbReference>
<evidence type="ECO:0000256" key="1">
    <source>
        <dbReference type="ARBA" id="ARBA00004572"/>
    </source>
</evidence>
<evidence type="ECO:0000259" key="7">
    <source>
        <dbReference type="SMART" id="SM00382"/>
    </source>
</evidence>
<evidence type="ECO:0000256" key="4">
    <source>
        <dbReference type="ARBA" id="ARBA00022840"/>
    </source>
</evidence>
<feature type="compositionally biased region" description="Low complexity" evidence="6">
    <location>
        <begin position="1072"/>
        <end position="1100"/>
    </location>
</feature>
<evidence type="ECO:0000256" key="3">
    <source>
        <dbReference type="ARBA" id="ARBA00022787"/>
    </source>
</evidence>
<evidence type="ECO:0000313" key="9">
    <source>
        <dbReference type="Proteomes" id="UP001363622"/>
    </source>
</evidence>
<feature type="region of interest" description="Disordered" evidence="6">
    <location>
        <begin position="26"/>
        <end position="81"/>
    </location>
</feature>
<dbReference type="InterPro" id="IPR051701">
    <property type="entry name" value="Mito_OM_Translocase_MSP1"/>
</dbReference>
<feature type="compositionally biased region" description="Basic and acidic residues" evidence="6">
    <location>
        <begin position="39"/>
        <end position="49"/>
    </location>
</feature>
<dbReference type="EMBL" id="JBBPHU010000004">
    <property type="protein sequence ID" value="KAK7518809.1"/>
    <property type="molecule type" value="Genomic_DNA"/>
</dbReference>
<dbReference type="InterPro" id="IPR003959">
    <property type="entry name" value="ATPase_AAA_core"/>
</dbReference>
<dbReference type="InterPro" id="IPR003593">
    <property type="entry name" value="AAA+_ATPase"/>
</dbReference>
<keyword evidence="2" id="KW-0547">Nucleotide-binding</keyword>
<organism evidence="8 9">
    <name type="scientific">Phyllosticta citriasiana</name>
    <dbReference type="NCBI Taxonomy" id="595635"/>
    <lineage>
        <taxon>Eukaryota</taxon>
        <taxon>Fungi</taxon>
        <taxon>Dikarya</taxon>
        <taxon>Ascomycota</taxon>
        <taxon>Pezizomycotina</taxon>
        <taxon>Dothideomycetes</taxon>
        <taxon>Dothideomycetes incertae sedis</taxon>
        <taxon>Botryosphaeriales</taxon>
        <taxon>Phyllostictaceae</taxon>
        <taxon>Phyllosticta</taxon>
    </lineage>
</organism>
<dbReference type="InterPro" id="IPR041569">
    <property type="entry name" value="AAA_lid_3"/>
</dbReference>
<dbReference type="PROSITE" id="PS00674">
    <property type="entry name" value="AAA"/>
    <property type="match status" value="1"/>
</dbReference>
<reference evidence="8 9" key="1">
    <citation type="submission" date="2024-04" db="EMBL/GenBank/DDBJ databases">
        <title>Phyllosticta paracitricarpa is synonymous to the EU quarantine fungus P. citricarpa based on phylogenomic analyses.</title>
        <authorList>
            <consortium name="Lawrence Berkeley National Laboratory"/>
            <person name="Van Ingen-Buijs V.A."/>
            <person name="Van Westerhoven A.C."/>
            <person name="Haridas S."/>
            <person name="Skiadas P."/>
            <person name="Martin F."/>
            <person name="Groenewald J.Z."/>
            <person name="Crous P.W."/>
            <person name="Seidl M.F."/>
        </authorList>
    </citation>
    <scope>NUCLEOTIDE SEQUENCE [LARGE SCALE GENOMIC DNA]</scope>
    <source>
        <strain evidence="8 9">CBS 123371</strain>
    </source>
</reference>
<comment type="subcellular location">
    <subcellularLocation>
        <location evidence="1">Mitochondrion outer membrane</location>
        <topology evidence="1">Single-pass membrane protein</topology>
    </subcellularLocation>
</comment>
<feature type="compositionally biased region" description="Polar residues" evidence="6">
    <location>
        <begin position="1055"/>
        <end position="1071"/>
    </location>
</feature>
<evidence type="ECO:0000256" key="2">
    <source>
        <dbReference type="ARBA" id="ARBA00022741"/>
    </source>
</evidence>
<dbReference type="Gene3D" id="1.10.8.60">
    <property type="match status" value="1"/>
</dbReference>